<dbReference type="SUPFAM" id="SSF90123">
    <property type="entry name" value="ABC transporter transmembrane region"/>
    <property type="match status" value="1"/>
</dbReference>
<evidence type="ECO:0000313" key="16">
    <source>
        <dbReference type="Proteomes" id="UP000051733"/>
    </source>
</evidence>
<dbReference type="FunFam" id="3.40.50.300:FF:000218">
    <property type="entry name" value="Multidrug ABC transporter ATP-binding protein"/>
    <property type="match status" value="1"/>
</dbReference>
<dbReference type="AlphaFoldDB" id="A0A0R2A2C2"/>
<dbReference type="InterPro" id="IPR003593">
    <property type="entry name" value="AAA+_ATPase"/>
</dbReference>
<dbReference type="PATRIC" id="fig|1423813.3.peg.2350"/>
<protein>
    <recommendedName>
        <fullName evidence="11">Multidrug resistance ABC transporter ATP-binding and permease protein</fullName>
        <ecNumber evidence="2">7.6.2.2</ecNumber>
    </recommendedName>
</protein>
<comment type="catalytic activity">
    <reaction evidence="8">
        <text>ATP + H2O + xenobioticSide 1 = ADP + phosphate + xenobioticSide 2.</text>
        <dbReference type="EC" id="7.6.2.2"/>
    </reaction>
</comment>
<dbReference type="PANTHER" id="PTHR43394:SF1">
    <property type="entry name" value="ATP-BINDING CASSETTE SUB-FAMILY B MEMBER 10, MITOCHONDRIAL"/>
    <property type="match status" value="1"/>
</dbReference>
<evidence type="ECO:0000256" key="10">
    <source>
        <dbReference type="ARBA" id="ARBA00061674"/>
    </source>
</evidence>
<name>A0A0R2A2C2_9LACO</name>
<dbReference type="EMBL" id="AYYY01000043">
    <property type="protein sequence ID" value="KRM61088.1"/>
    <property type="molecule type" value="Genomic_DNA"/>
</dbReference>
<keyword evidence="3 12" id="KW-0812">Transmembrane</keyword>
<evidence type="ECO:0000259" key="14">
    <source>
        <dbReference type="PROSITE" id="PS50929"/>
    </source>
</evidence>
<comment type="caution">
    <text evidence="15">The sequence shown here is derived from an EMBL/GenBank/DDBJ whole genome shotgun (WGS) entry which is preliminary data.</text>
</comment>
<evidence type="ECO:0000256" key="3">
    <source>
        <dbReference type="ARBA" id="ARBA00022692"/>
    </source>
</evidence>
<evidence type="ECO:0000256" key="9">
    <source>
        <dbReference type="ARBA" id="ARBA00059943"/>
    </source>
</evidence>
<dbReference type="Proteomes" id="UP000051733">
    <property type="component" value="Unassembled WGS sequence"/>
</dbReference>
<sequence>MQRPTNFNSNEFTRSKFKLRDFIHLITQSKPHYWQLIVGLILGLFSTGMQLAVPKFAESLINGLGKHLNSGMVIAVIVLFIVSALISAASGTILGFFGEDVVYKLRDLLWNKLLRLPVSYFDTTKSGEISSHLVNDSTQVKDFIATSMPRMVTSILQLVGALVLMIAMDWKMTIMMFVAVPLLVFCILPVTRQAMKIARNRQDALAGFNGEAGEVLSEMRLVKSSNAETNEQITGHKRIHKLYRIGLKEAIYDSISGPLVTMVMMGVVVGMLAYGASRVAQGTLTMGTLFSFLMYLVQMIGPFGTLGQFSSDMAKASGSTVRIQELLNQPEESHETQLTTDTHGQTLAMNHVNFGYDEKQVLTDVSFTAQPNTVIAFAGPSGGGKSTIFSLLERFYQPNSGTITIGTTDLAALNLTNWRQQIGLVSQDAAIMAGTIRYNLTYGAQESYSDDQLWDVLEMAYAKDFVSKMPNGLNTEVGERGVKISGGQRQRLAIARAFLRDPQILMLDEATASLDSESEMMVQKALEKLMKNRTTLVIAHRLSTIVDANEIYFIENGQVSGHGTHQELVANHDLYREYVENQFGSSNPLSA</sequence>
<keyword evidence="4" id="KW-0547">Nucleotide-binding</keyword>
<feature type="transmembrane region" description="Helical" evidence="12">
    <location>
        <begin position="33"/>
        <end position="53"/>
    </location>
</feature>
<dbReference type="STRING" id="1423813.FC26_GL002306"/>
<dbReference type="InterPro" id="IPR036640">
    <property type="entry name" value="ABC1_TM_sf"/>
</dbReference>
<dbReference type="Pfam" id="PF00664">
    <property type="entry name" value="ABC_membrane"/>
    <property type="match status" value="1"/>
</dbReference>
<dbReference type="Pfam" id="PF00005">
    <property type="entry name" value="ABC_tran"/>
    <property type="match status" value="1"/>
</dbReference>
<dbReference type="InterPro" id="IPR017871">
    <property type="entry name" value="ABC_transporter-like_CS"/>
</dbReference>
<comment type="function">
    <text evidence="9">Efflux transporter for a variety of amphiphilic cationic compounds, including antibiotics.</text>
</comment>
<dbReference type="InterPro" id="IPR011527">
    <property type="entry name" value="ABC1_TM_dom"/>
</dbReference>
<dbReference type="OrthoDB" id="9770415at2"/>
<accession>A0A0R2A2C2</accession>
<feature type="transmembrane region" description="Helical" evidence="12">
    <location>
        <begin position="151"/>
        <end position="168"/>
    </location>
</feature>
<dbReference type="InterPro" id="IPR003439">
    <property type="entry name" value="ABC_transporter-like_ATP-bd"/>
</dbReference>
<evidence type="ECO:0000256" key="7">
    <source>
        <dbReference type="ARBA" id="ARBA00023136"/>
    </source>
</evidence>
<evidence type="ECO:0000256" key="8">
    <source>
        <dbReference type="ARBA" id="ARBA00034018"/>
    </source>
</evidence>
<keyword evidence="7 12" id="KW-0472">Membrane</keyword>
<dbReference type="Gene3D" id="1.20.1560.10">
    <property type="entry name" value="ABC transporter type 1, transmembrane domain"/>
    <property type="match status" value="1"/>
</dbReference>
<gene>
    <name evidence="15" type="ORF">FC26_GL002306</name>
</gene>
<dbReference type="CDD" id="cd18551">
    <property type="entry name" value="ABC_6TM_LmrA_like"/>
    <property type="match status" value="1"/>
</dbReference>
<evidence type="ECO:0000256" key="11">
    <source>
        <dbReference type="ARBA" id="ARBA00072598"/>
    </source>
</evidence>
<evidence type="ECO:0000256" key="12">
    <source>
        <dbReference type="SAM" id="Phobius"/>
    </source>
</evidence>
<dbReference type="GO" id="GO:0015421">
    <property type="term" value="F:ABC-type oligopeptide transporter activity"/>
    <property type="evidence" value="ECO:0007669"/>
    <property type="project" value="TreeGrafter"/>
</dbReference>
<evidence type="ECO:0000256" key="4">
    <source>
        <dbReference type="ARBA" id="ARBA00022741"/>
    </source>
</evidence>
<keyword evidence="5" id="KW-0067">ATP-binding</keyword>
<dbReference type="EC" id="7.6.2.2" evidence="2"/>
<evidence type="ECO:0000256" key="5">
    <source>
        <dbReference type="ARBA" id="ARBA00022840"/>
    </source>
</evidence>
<evidence type="ECO:0000259" key="13">
    <source>
        <dbReference type="PROSITE" id="PS50893"/>
    </source>
</evidence>
<feature type="transmembrane region" description="Helical" evidence="12">
    <location>
        <begin position="174"/>
        <end position="191"/>
    </location>
</feature>
<dbReference type="Gene3D" id="3.40.50.300">
    <property type="entry name" value="P-loop containing nucleotide triphosphate hydrolases"/>
    <property type="match status" value="1"/>
</dbReference>
<dbReference type="SUPFAM" id="SSF52540">
    <property type="entry name" value="P-loop containing nucleoside triphosphate hydrolases"/>
    <property type="match status" value="1"/>
</dbReference>
<dbReference type="PANTHER" id="PTHR43394">
    <property type="entry name" value="ATP-DEPENDENT PERMEASE MDL1, MITOCHONDRIAL"/>
    <property type="match status" value="1"/>
</dbReference>
<comment type="subcellular location">
    <subcellularLocation>
        <location evidence="1">Cell membrane</location>
        <topology evidence="1">Multi-pass membrane protein</topology>
    </subcellularLocation>
</comment>
<dbReference type="PROSITE" id="PS50893">
    <property type="entry name" value="ABC_TRANSPORTER_2"/>
    <property type="match status" value="1"/>
</dbReference>
<feature type="transmembrane region" description="Helical" evidence="12">
    <location>
        <begin position="250"/>
        <end position="273"/>
    </location>
</feature>
<dbReference type="PROSITE" id="PS50929">
    <property type="entry name" value="ABC_TM1F"/>
    <property type="match status" value="1"/>
</dbReference>
<feature type="domain" description="ABC transporter" evidence="13">
    <location>
        <begin position="347"/>
        <end position="581"/>
    </location>
</feature>
<feature type="transmembrane region" description="Helical" evidence="12">
    <location>
        <begin position="73"/>
        <end position="97"/>
    </location>
</feature>
<dbReference type="GO" id="GO:0016887">
    <property type="term" value="F:ATP hydrolysis activity"/>
    <property type="evidence" value="ECO:0007669"/>
    <property type="project" value="InterPro"/>
</dbReference>
<dbReference type="InterPro" id="IPR039421">
    <property type="entry name" value="Type_1_exporter"/>
</dbReference>
<evidence type="ECO:0000256" key="6">
    <source>
        <dbReference type="ARBA" id="ARBA00022989"/>
    </source>
</evidence>
<dbReference type="SMART" id="SM00382">
    <property type="entry name" value="AAA"/>
    <property type="match status" value="1"/>
</dbReference>
<evidence type="ECO:0000313" key="15">
    <source>
        <dbReference type="EMBL" id="KRM61088.1"/>
    </source>
</evidence>
<proteinExistence type="inferred from homology"/>
<dbReference type="PROSITE" id="PS00211">
    <property type="entry name" value="ABC_TRANSPORTER_1"/>
    <property type="match status" value="1"/>
</dbReference>
<keyword evidence="6 12" id="KW-1133">Transmembrane helix</keyword>
<dbReference type="GO" id="GO:0008559">
    <property type="term" value="F:ABC-type xenobiotic transporter activity"/>
    <property type="evidence" value="ECO:0007669"/>
    <property type="project" value="UniProtKB-EC"/>
</dbReference>
<organism evidence="15 16">
    <name type="scientific">Paucilactobacillus vaccinostercus DSM 20634</name>
    <dbReference type="NCBI Taxonomy" id="1423813"/>
    <lineage>
        <taxon>Bacteria</taxon>
        <taxon>Bacillati</taxon>
        <taxon>Bacillota</taxon>
        <taxon>Bacilli</taxon>
        <taxon>Lactobacillales</taxon>
        <taxon>Lactobacillaceae</taxon>
        <taxon>Paucilactobacillus</taxon>
    </lineage>
</organism>
<evidence type="ECO:0000256" key="2">
    <source>
        <dbReference type="ARBA" id="ARBA00012191"/>
    </source>
</evidence>
<dbReference type="InterPro" id="IPR027417">
    <property type="entry name" value="P-loop_NTPase"/>
</dbReference>
<dbReference type="RefSeq" id="WP_057779552.1">
    <property type="nucleotide sequence ID" value="NZ_AYYY01000043.1"/>
</dbReference>
<evidence type="ECO:0000256" key="1">
    <source>
        <dbReference type="ARBA" id="ARBA00004651"/>
    </source>
</evidence>
<dbReference type="GO" id="GO:0005886">
    <property type="term" value="C:plasma membrane"/>
    <property type="evidence" value="ECO:0007669"/>
    <property type="project" value="UniProtKB-SubCell"/>
</dbReference>
<reference evidence="15 16" key="1">
    <citation type="journal article" date="2015" name="Genome Announc.">
        <title>Expanding the biotechnology potential of lactobacilli through comparative genomics of 213 strains and associated genera.</title>
        <authorList>
            <person name="Sun Z."/>
            <person name="Harris H.M."/>
            <person name="McCann A."/>
            <person name="Guo C."/>
            <person name="Argimon S."/>
            <person name="Zhang W."/>
            <person name="Yang X."/>
            <person name="Jeffery I.B."/>
            <person name="Cooney J.C."/>
            <person name="Kagawa T.F."/>
            <person name="Liu W."/>
            <person name="Song Y."/>
            <person name="Salvetti E."/>
            <person name="Wrobel A."/>
            <person name="Rasinkangas P."/>
            <person name="Parkhill J."/>
            <person name="Rea M.C."/>
            <person name="O'Sullivan O."/>
            <person name="Ritari J."/>
            <person name="Douillard F.P."/>
            <person name="Paul Ross R."/>
            <person name="Yang R."/>
            <person name="Briner A.E."/>
            <person name="Felis G.E."/>
            <person name="de Vos W.M."/>
            <person name="Barrangou R."/>
            <person name="Klaenhammer T.R."/>
            <person name="Caufield P.W."/>
            <person name="Cui Y."/>
            <person name="Zhang H."/>
            <person name="O'Toole P.W."/>
        </authorList>
    </citation>
    <scope>NUCLEOTIDE SEQUENCE [LARGE SCALE GENOMIC DNA]</scope>
    <source>
        <strain evidence="15 16">DSM 20634</strain>
    </source>
</reference>
<dbReference type="GO" id="GO:0005524">
    <property type="term" value="F:ATP binding"/>
    <property type="evidence" value="ECO:0007669"/>
    <property type="project" value="UniProtKB-KW"/>
</dbReference>
<keyword evidence="16" id="KW-1185">Reference proteome</keyword>
<comment type="similarity">
    <text evidence="10">Belongs to the ABC transporter superfamily. Multidrug exporter LmrA (TC 3.A.1.117.1) family.</text>
</comment>
<feature type="domain" description="ABC transmembrane type-1" evidence="14">
    <location>
        <begin position="37"/>
        <end position="315"/>
    </location>
</feature>